<dbReference type="InterPro" id="IPR014031">
    <property type="entry name" value="Ketoacyl_synth_C"/>
</dbReference>
<reference evidence="6" key="1">
    <citation type="submission" date="2022-11" db="EMBL/GenBank/DDBJ databases">
        <title>Larsenimonas rhizosphaerae sp. nov., isolated from a tidal mudflat.</title>
        <authorList>
            <person name="Lee S.D."/>
            <person name="Kim I.S."/>
        </authorList>
    </citation>
    <scope>NUCLEOTIDE SEQUENCE</scope>
    <source>
        <strain evidence="6">GH2-1</strain>
    </source>
</reference>
<dbReference type="PANTHER" id="PTHR11712">
    <property type="entry name" value="POLYKETIDE SYNTHASE-RELATED"/>
    <property type="match status" value="1"/>
</dbReference>
<evidence type="ECO:0000256" key="4">
    <source>
        <dbReference type="RuleBase" id="RU003694"/>
    </source>
</evidence>
<dbReference type="InterPro" id="IPR018201">
    <property type="entry name" value="Ketoacyl_synth_AS"/>
</dbReference>
<feature type="domain" description="Ketosynthase family 3 (KS3)" evidence="5">
    <location>
        <begin position="1"/>
        <end position="391"/>
    </location>
</feature>
<dbReference type="InterPro" id="IPR000794">
    <property type="entry name" value="Beta-ketoacyl_synthase"/>
</dbReference>
<protein>
    <submittedName>
        <fullName evidence="6">Beta-ketoacyl-ACP synthase</fullName>
        <ecNumber evidence="6">2.3.1.179</ecNumber>
    </submittedName>
</protein>
<keyword evidence="3 4" id="KW-0808">Transferase</keyword>
<dbReference type="PROSITE" id="PS00606">
    <property type="entry name" value="KS3_1"/>
    <property type="match status" value="1"/>
</dbReference>
<name>A0AA42CV08_9GAMM</name>
<dbReference type="PROSITE" id="PS52004">
    <property type="entry name" value="KS3_2"/>
    <property type="match status" value="1"/>
</dbReference>
<proteinExistence type="inferred from homology"/>
<accession>A0AA42CV08</accession>
<comment type="similarity">
    <text evidence="2 4">Belongs to the thiolase-like superfamily. Beta-ketoacyl-ACP synthases family.</text>
</comment>
<dbReference type="PANTHER" id="PTHR11712:SF320">
    <property type="entry name" value="BETA-KETOACYL SYNTHASE"/>
    <property type="match status" value="1"/>
</dbReference>
<dbReference type="EMBL" id="JAPIVE010000003">
    <property type="protein sequence ID" value="MCX2524944.1"/>
    <property type="molecule type" value="Genomic_DNA"/>
</dbReference>
<dbReference type="Proteomes" id="UP001165678">
    <property type="component" value="Unassembled WGS sequence"/>
</dbReference>
<evidence type="ECO:0000256" key="3">
    <source>
        <dbReference type="ARBA" id="ARBA00022679"/>
    </source>
</evidence>
<sequence length="393" mass="40828">MSQQIPCRLSAPGIASCLGSDLSVITKALETGTRGLTMCSKYTPGHPLALGAVTMPLPDMSHWPARHQSRNNQLSLAALEALGEALPALLASVAPERIGVVMGSSTSGVSETEAAIDRTGPGNDFDDQYCYFRQELGATSAFIAHHLGIRGPQWTISTACTSGARALSAARRLLASGQCDAVIAGGADTLCNLTVHGFASLDAVSATPCLPFSRHRDGINIGEAAVVFIVTRDTDGIQLTGYGETSDAHHISAPHPEGDGAARAMAQALTMAGTLPQHIGYLNAHGTATPHNDAMEARAIDRVFGHCGVPVSATKALTGHTLGAAGALEAAFAWLSLTHQFLPVHVHDGHYDDRLPPLDLVSSSIPGAPLTHAMSNVFAFGGNNATLLLERTS</sequence>
<evidence type="ECO:0000256" key="1">
    <source>
        <dbReference type="ARBA" id="ARBA00005194"/>
    </source>
</evidence>
<gene>
    <name evidence="6" type="ORF">OQ287_11890</name>
</gene>
<evidence type="ECO:0000259" key="5">
    <source>
        <dbReference type="PROSITE" id="PS52004"/>
    </source>
</evidence>
<dbReference type="InterPro" id="IPR016039">
    <property type="entry name" value="Thiolase-like"/>
</dbReference>
<dbReference type="GO" id="GO:0006633">
    <property type="term" value="P:fatty acid biosynthetic process"/>
    <property type="evidence" value="ECO:0007669"/>
    <property type="project" value="InterPro"/>
</dbReference>
<evidence type="ECO:0000313" key="7">
    <source>
        <dbReference type="Proteomes" id="UP001165678"/>
    </source>
</evidence>
<dbReference type="GO" id="GO:0005829">
    <property type="term" value="C:cytosol"/>
    <property type="evidence" value="ECO:0007669"/>
    <property type="project" value="TreeGrafter"/>
</dbReference>
<dbReference type="Pfam" id="PF00109">
    <property type="entry name" value="ketoacyl-synt"/>
    <property type="match status" value="1"/>
</dbReference>
<dbReference type="AlphaFoldDB" id="A0AA42CV08"/>
<dbReference type="EC" id="2.3.1.179" evidence="6"/>
<comment type="pathway">
    <text evidence="1">Lipid metabolism; fatty acid biosynthesis.</text>
</comment>
<organism evidence="6 7">
    <name type="scientific">Larsenimonas rhizosphaerae</name>
    <dbReference type="NCBI Taxonomy" id="2944682"/>
    <lineage>
        <taxon>Bacteria</taxon>
        <taxon>Pseudomonadati</taxon>
        <taxon>Pseudomonadota</taxon>
        <taxon>Gammaproteobacteria</taxon>
        <taxon>Oceanospirillales</taxon>
        <taxon>Halomonadaceae</taxon>
        <taxon>Larsenimonas</taxon>
    </lineage>
</organism>
<dbReference type="RefSeq" id="WP_265896570.1">
    <property type="nucleotide sequence ID" value="NZ_JAPIVE010000003.1"/>
</dbReference>
<comment type="caution">
    <text evidence="6">The sequence shown here is derived from an EMBL/GenBank/DDBJ whole genome shotgun (WGS) entry which is preliminary data.</text>
</comment>
<dbReference type="NCBIfam" id="NF006618">
    <property type="entry name" value="PRK09185.1"/>
    <property type="match status" value="1"/>
</dbReference>
<evidence type="ECO:0000256" key="2">
    <source>
        <dbReference type="ARBA" id="ARBA00008467"/>
    </source>
</evidence>
<dbReference type="InterPro" id="IPR020841">
    <property type="entry name" value="PKS_Beta-ketoAc_synthase_dom"/>
</dbReference>
<keyword evidence="7" id="KW-1185">Reference proteome</keyword>
<dbReference type="Pfam" id="PF02801">
    <property type="entry name" value="Ketoacyl-synt_C"/>
    <property type="match status" value="1"/>
</dbReference>
<dbReference type="Gene3D" id="3.40.47.10">
    <property type="match status" value="2"/>
</dbReference>
<keyword evidence="6" id="KW-0012">Acyltransferase</keyword>
<dbReference type="SUPFAM" id="SSF53901">
    <property type="entry name" value="Thiolase-like"/>
    <property type="match status" value="2"/>
</dbReference>
<dbReference type="CDD" id="cd00834">
    <property type="entry name" value="KAS_I_II"/>
    <property type="match status" value="1"/>
</dbReference>
<dbReference type="GO" id="GO:0004315">
    <property type="term" value="F:3-oxoacyl-[acyl-carrier-protein] synthase activity"/>
    <property type="evidence" value="ECO:0007669"/>
    <property type="project" value="UniProtKB-EC"/>
</dbReference>
<evidence type="ECO:0000313" key="6">
    <source>
        <dbReference type="EMBL" id="MCX2524944.1"/>
    </source>
</evidence>
<dbReference type="InterPro" id="IPR014030">
    <property type="entry name" value="Ketoacyl_synth_N"/>
</dbReference>
<dbReference type="SMART" id="SM00825">
    <property type="entry name" value="PKS_KS"/>
    <property type="match status" value="1"/>
</dbReference>